<evidence type="ECO:0000256" key="1">
    <source>
        <dbReference type="ARBA" id="ARBA00005310"/>
    </source>
</evidence>
<dbReference type="Pfam" id="PF03781">
    <property type="entry name" value="FGE-sulfatase"/>
    <property type="match status" value="1"/>
</dbReference>
<proteinExistence type="inferred from homology"/>
<dbReference type="SUPFAM" id="SSF56436">
    <property type="entry name" value="C-type lectin-like"/>
    <property type="match status" value="1"/>
</dbReference>
<dbReference type="PANTHER" id="PTHR23150:SF19">
    <property type="entry name" value="FORMYLGLYCINE-GENERATING ENZYME"/>
    <property type="match status" value="1"/>
</dbReference>
<protein>
    <recommendedName>
        <fullName evidence="2">Sulfatase-modifying factor enzyme-like domain-containing protein</fullName>
    </recommendedName>
</protein>
<dbReference type="OrthoDB" id="659at2759"/>
<dbReference type="InterPro" id="IPR005532">
    <property type="entry name" value="SUMF_dom"/>
</dbReference>
<feature type="domain" description="Sulfatase-modifying factor enzyme-like" evidence="2">
    <location>
        <begin position="328"/>
        <end position="560"/>
    </location>
</feature>
<dbReference type="InterPro" id="IPR042095">
    <property type="entry name" value="SUMF_sf"/>
</dbReference>
<evidence type="ECO:0000313" key="4">
    <source>
        <dbReference type="Proteomes" id="UP000838878"/>
    </source>
</evidence>
<dbReference type="Gene3D" id="3.90.1580.10">
    <property type="entry name" value="paralog of FGE (formylglycine-generating enzyme)"/>
    <property type="match status" value="1"/>
</dbReference>
<accession>A0A8J9VBP8</accession>
<organism evidence="3 4">
    <name type="scientific">Brenthis ino</name>
    <name type="common">lesser marbled fritillary</name>
    <dbReference type="NCBI Taxonomy" id="405034"/>
    <lineage>
        <taxon>Eukaryota</taxon>
        <taxon>Metazoa</taxon>
        <taxon>Ecdysozoa</taxon>
        <taxon>Arthropoda</taxon>
        <taxon>Hexapoda</taxon>
        <taxon>Insecta</taxon>
        <taxon>Pterygota</taxon>
        <taxon>Neoptera</taxon>
        <taxon>Endopterygota</taxon>
        <taxon>Lepidoptera</taxon>
        <taxon>Glossata</taxon>
        <taxon>Ditrysia</taxon>
        <taxon>Papilionoidea</taxon>
        <taxon>Nymphalidae</taxon>
        <taxon>Heliconiinae</taxon>
        <taxon>Argynnini</taxon>
        <taxon>Brenthis</taxon>
    </lineage>
</organism>
<comment type="similarity">
    <text evidence="1">Belongs to the sulfatase-modifying factor family.</text>
</comment>
<dbReference type="InterPro" id="IPR051043">
    <property type="entry name" value="Sulfatase_Mod_Factor_Kinase"/>
</dbReference>
<feature type="non-terminal residue" evidence="3">
    <location>
        <position position="562"/>
    </location>
</feature>
<reference evidence="3" key="1">
    <citation type="submission" date="2021-12" db="EMBL/GenBank/DDBJ databases">
        <authorList>
            <person name="Martin H S."/>
        </authorList>
    </citation>
    <scope>NUCLEOTIDE SEQUENCE</scope>
</reference>
<dbReference type="Pfam" id="PF01963">
    <property type="entry name" value="TraB_PrgY_gumN"/>
    <property type="match status" value="1"/>
</dbReference>
<dbReference type="InterPro" id="IPR046345">
    <property type="entry name" value="TraB_PrgY-like"/>
</dbReference>
<name>A0A8J9VBP8_9NEOP</name>
<dbReference type="InterPro" id="IPR016187">
    <property type="entry name" value="CTDL_fold"/>
</dbReference>
<gene>
    <name evidence="3" type="ORF">BINO364_LOCUS14009</name>
</gene>
<dbReference type="InterPro" id="IPR002816">
    <property type="entry name" value="TraB/PrgY/GumN_fam"/>
</dbReference>
<keyword evidence="4" id="KW-1185">Reference proteome</keyword>
<dbReference type="CDD" id="cd14726">
    <property type="entry name" value="TraB_PrgY-like"/>
    <property type="match status" value="1"/>
</dbReference>
<dbReference type="GO" id="GO:0120147">
    <property type="term" value="F:formylglycine-generating oxidase activity"/>
    <property type="evidence" value="ECO:0007669"/>
    <property type="project" value="TreeGrafter"/>
</dbReference>
<dbReference type="Proteomes" id="UP000838878">
    <property type="component" value="Chromosome 7"/>
</dbReference>
<evidence type="ECO:0000259" key="2">
    <source>
        <dbReference type="Pfam" id="PF03781"/>
    </source>
</evidence>
<dbReference type="EMBL" id="OV170227">
    <property type="protein sequence ID" value="CAH0728837.1"/>
    <property type="molecule type" value="Genomic_DNA"/>
</dbReference>
<dbReference type="GO" id="GO:0005783">
    <property type="term" value="C:endoplasmic reticulum"/>
    <property type="evidence" value="ECO:0007669"/>
    <property type="project" value="TreeGrafter"/>
</dbReference>
<dbReference type="AlphaFoldDB" id="A0A8J9VBP8"/>
<sequence length="562" mass="64284">MKYLTCLRKILVTRNAISLHNNRLTVKPLLWPIFSRGAGDITNLPSSSVLLQNDDKAKVVLLGTVHFSKQSVEDVSQIVKALNPNAILIELCRQRVSLLELDDKKFLEDAKKLDAQKIRRAVKGQGFVSGMLHAMLLKTYADIARELGVAPGGEFRRAYQEMKKIPGCKLFLGDRPIQITIARAFQSLSVIELGQVLYHLSTANPKPLDKTQLEKYKDKDYVQAQFEEITKEVPAFKKVFHVFVDERDRCLAFSLQECVRTGFLQVKIIDNAQNECGCNANREKINHFAKEENLKSFSSKEQCPLDISPQNTLNVEFTQEMMFIPANTYQFDKFEVSNREFSVFTESTNYKTEAETFGDSFVFTLFLNNTIKEKLKDFRVMQAPWWYKVAGSNWRHPHGPNSDLTDIMDHPVIHVSWNDAKAFCKWRGARLPTEAEWEAACRGGQTNITYPWGDKLFPNKKHMANIWQGTFPNHNSAKDGYIGTNPVQLFPQNDFGLYNMAGNVWEWTEDSWSNDNPNEKVKKGGSYLCHRSYCYRYRCSARSHNTDDSSAGNLGFRCAKFA</sequence>
<evidence type="ECO:0000313" key="3">
    <source>
        <dbReference type="EMBL" id="CAH0728837.1"/>
    </source>
</evidence>
<dbReference type="PANTHER" id="PTHR23150">
    <property type="entry name" value="SULFATASE MODIFYING FACTOR 1, 2"/>
    <property type="match status" value="1"/>
</dbReference>